<evidence type="ECO:0000313" key="7">
    <source>
        <dbReference type="EMBL" id="JAS17787.1"/>
    </source>
</evidence>
<evidence type="ECO:0000313" key="6">
    <source>
        <dbReference type="EMBL" id="JAS06223.1"/>
    </source>
</evidence>
<dbReference type="InterPro" id="IPR050666">
    <property type="entry name" value="ESRP"/>
</dbReference>
<keyword evidence="2 3" id="KW-0694">RNA-binding</keyword>
<feature type="region of interest" description="Disordered" evidence="4">
    <location>
        <begin position="170"/>
        <end position="326"/>
    </location>
</feature>
<dbReference type="AlphaFoldDB" id="A0A1B6BY68"/>
<feature type="compositionally biased region" description="Polar residues" evidence="4">
    <location>
        <begin position="287"/>
        <end position="326"/>
    </location>
</feature>
<dbReference type="PANTHER" id="PTHR13976">
    <property type="entry name" value="HETEROGENEOUS NUCLEAR RIBONUCLEOPROTEIN-RELATED"/>
    <property type="match status" value="1"/>
</dbReference>
<evidence type="ECO:0000256" key="1">
    <source>
        <dbReference type="ARBA" id="ARBA00022737"/>
    </source>
</evidence>
<dbReference type="InterPro" id="IPR012677">
    <property type="entry name" value="Nucleotide-bd_a/b_plait_sf"/>
</dbReference>
<name>A0A1B6BY68_9HEMI</name>
<dbReference type="CDD" id="cd12510">
    <property type="entry name" value="RRM1_RBM12_like"/>
    <property type="match status" value="1"/>
</dbReference>
<proteinExistence type="predicted"/>
<dbReference type="InterPro" id="IPR000504">
    <property type="entry name" value="RRM_dom"/>
</dbReference>
<dbReference type="EMBL" id="GEDC01031075">
    <property type="protein sequence ID" value="JAS06223.1"/>
    <property type="molecule type" value="Transcribed_RNA"/>
</dbReference>
<feature type="compositionally biased region" description="Basic and acidic residues" evidence="4">
    <location>
        <begin position="267"/>
        <end position="283"/>
    </location>
</feature>
<reference evidence="6" key="1">
    <citation type="submission" date="2015-12" db="EMBL/GenBank/DDBJ databases">
        <title>De novo transcriptome assembly of four potential Pierce s Disease insect vectors from Arizona vineyards.</title>
        <authorList>
            <person name="Tassone E.E."/>
        </authorList>
    </citation>
    <scope>NUCLEOTIDE SEQUENCE</scope>
</reference>
<dbReference type="EMBL" id="GEDC01019511">
    <property type="protein sequence ID" value="JAS17787.1"/>
    <property type="molecule type" value="Transcribed_RNA"/>
</dbReference>
<gene>
    <name evidence="6" type="ORF">g.12865</name>
    <name evidence="7" type="ORF">g.12867</name>
</gene>
<feature type="domain" description="RRM" evidence="5">
    <location>
        <begin position="3"/>
        <end position="74"/>
    </location>
</feature>
<protein>
    <recommendedName>
        <fullName evidence="5">RRM domain-containing protein</fullName>
    </recommendedName>
</protein>
<keyword evidence="1" id="KW-0677">Repeat</keyword>
<feature type="region of interest" description="Disordered" evidence="4">
    <location>
        <begin position="423"/>
        <end position="457"/>
    </location>
</feature>
<dbReference type="SUPFAM" id="SSF54928">
    <property type="entry name" value="RNA-binding domain, RBD"/>
    <property type="match status" value="1"/>
</dbReference>
<evidence type="ECO:0000256" key="2">
    <source>
        <dbReference type="ARBA" id="ARBA00022884"/>
    </source>
</evidence>
<accession>A0A1B6BY68</accession>
<dbReference type="InterPro" id="IPR035979">
    <property type="entry name" value="RBD_domain_sf"/>
</dbReference>
<feature type="non-terminal residue" evidence="6">
    <location>
        <position position="457"/>
    </location>
</feature>
<evidence type="ECO:0000259" key="5">
    <source>
        <dbReference type="PROSITE" id="PS50102"/>
    </source>
</evidence>
<evidence type="ECO:0000256" key="3">
    <source>
        <dbReference type="PROSITE-ProRule" id="PRU00176"/>
    </source>
</evidence>
<organism evidence="6">
    <name type="scientific">Clastoptera arizonana</name>
    <name type="common">Arizona spittle bug</name>
    <dbReference type="NCBI Taxonomy" id="38151"/>
    <lineage>
        <taxon>Eukaryota</taxon>
        <taxon>Metazoa</taxon>
        <taxon>Ecdysozoa</taxon>
        <taxon>Arthropoda</taxon>
        <taxon>Hexapoda</taxon>
        <taxon>Insecta</taxon>
        <taxon>Pterygota</taxon>
        <taxon>Neoptera</taxon>
        <taxon>Paraneoptera</taxon>
        <taxon>Hemiptera</taxon>
        <taxon>Auchenorrhyncha</taxon>
        <taxon>Cercopoidea</taxon>
        <taxon>Clastopteridae</taxon>
        <taxon>Clastoptera</taxon>
    </lineage>
</organism>
<dbReference type="Gene3D" id="3.30.70.330">
    <property type="match status" value="1"/>
</dbReference>
<evidence type="ECO:0000256" key="4">
    <source>
        <dbReference type="SAM" id="MobiDB-lite"/>
    </source>
</evidence>
<dbReference type="GO" id="GO:0003723">
    <property type="term" value="F:RNA binding"/>
    <property type="evidence" value="ECO:0007669"/>
    <property type="project" value="UniProtKB-UniRule"/>
</dbReference>
<feature type="compositionally biased region" description="Low complexity" evidence="4">
    <location>
        <begin position="440"/>
        <end position="451"/>
    </location>
</feature>
<feature type="compositionally biased region" description="Basic residues" evidence="4">
    <location>
        <begin position="233"/>
        <end position="251"/>
    </location>
</feature>
<feature type="compositionally biased region" description="Basic and acidic residues" evidence="4">
    <location>
        <begin position="187"/>
        <end position="232"/>
    </location>
</feature>
<dbReference type="PROSITE" id="PS50102">
    <property type="entry name" value="RRM"/>
    <property type="match status" value="1"/>
</dbReference>
<sequence length="457" mass="52143">MSVIIRLQNLPWSANALDIRQYFQGLSIPEGGVHIVGGELGDAFIAFSTDEDARQAMLIDGGKIKEVKIKLFLSSRSEMQKVIETARAQTLSLQNFMQLPAPSIIQQIPIVPGPVLPIVNQIPLKGITADVKTQLHQTPFQQPVTHPSVLQQPALVIPSNFTETAISCEKQLTPGPNMEIESNELDSESRDKKDRRDQQSTRSLSREKSHDRSRERSKSRDRRELRNRDRYRDRRRRDRSRSRDRRRRNRDRSRSRERSSRKNSRERKRDYDKSSPSDADKSHSKNKSPSIENKISELSQEGTKQDFKSSNYTPANDNKPLTNNDITIKTTKPSIVKNEAISNISDKNMKSGVVFPTPNMPSTPFLKNEMISQQPVNISQRRMDTFPSILNNHNNENLKSNLFQENWPGNQTSHNFNRSLITDREQKKPGGPSFGVIGLNNMNRPGNNPPNSSYRVD</sequence>